<proteinExistence type="predicted"/>
<dbReference type="InterPro" id="IPR006976">
    <property type="entry name" value="VanZ-like"/>
</dbReference>
<sequence>MPLGVYISLLWKTLRLEHVALIIFLSSLTIEISQLALGSLGFVICRSFDVDNLILNTLGEVIGYIIAQYLLSVCKKKTLKVS</sequence>
<dbReference type="InterPro" id="IPR053150">
    <property type="entry name" value="Teicoplanin_resist-assoc"/>
</dbReference>
<keyword evidence="4" id="KW-1185">Reference proteome</keyword>
<feature type="transmembrane region" description="Helical" evidence="1">
    <location>
        <begin position="53"/>
        <end position="71"/>
    </location>
</feature>
<gene>
    <name evidence="3" type="ORF">MACH08_03450</name>
</gene>
<evidence type="ECO:0000313" key="3">
    <source>
        <dbReference type="EMBL" id="GLO64561.1"/>
    </source>
</evidence>
<dbReference type="EMBL" id="BSKO01000001">
    <property type="protein sequence ID" value="GLO64561.1"/>
    <property type="molecule type" value="Genomic_DNA"/>
</dbReference>
<name>A0ABQ5TEL5_9BACI</name>
<comment type="caution">
    <text evidence="3">The sequence shown here is derived from an EMBL/GenBank/DDBJ whole genome shotgun (WGS) entry which is preliminary data.</text>
</comment>
<keyword evidence="1" id="KW-1133">Transmembrane helix</keyword>
<dbReference type="PANTHER" id="PTHR36834">
    <property type="entry name" value="MEMBRANE PROTEIN-RELATED"/>
    <property type="match status" value="1"/>
</dbReference>
<organism evidence="3 4">
    <name type="scientific">Oceanobacillus kimchii</name>
    <dbReference type="NCBI Taxonomy" id="746691"/>
    <lineage>
        <taxon>Bacteria</taxon>
        <taxon>Bacillati</taxon>
        <taxon>Bacillota</taxon>
        <taxon>Bacilli</taxon>
        <taxon>Bacillales</taxon>
        <taxon>Bacillaceae</taxon>
        <taxon>Oceanobacillus</taxon>
    </lineage>
</organism>
<accession>A0ABQ5TEL5</accession>
<dbReference type="Proteomes" id="UP001275436">
    <property type="component" value="Unassembled WGS sequence"/>
</dbReference>
<keyword evidence="1" id="KW-0812">Transmembrane</keyword>
<evidence type="ECO:0000259" key="2">
    <source>
        <dbReference type="Pfam" id="PF04892"/>
    </source>
</evidence>
<evidence type="ECO:0000256" key="1">
    <source>
        <dbReference type="SAM" id="Phobius"/>
    </source>
</evidence>
<dbReference type="Pfam" id="PF04892">
    <property type="entry name" value="VanZ"/>
    <property type="match status" value="1"/>
</dbReference>
<protein>
    <recommendedName>
        <fullName evidence="2">VanZ-like domain-containing protein</fullName>
    </recommendedName>
</protein>
<feature type="transmembrane region" description="Helical" evidence="1">
    <location>
        <begin position="20"/>
        <end position="44"/>
    </location>
</feature>
<feature type="domain" description="VanZ-like" evidence="2">
    <location>
        <begin position="1"/>
        <end position="68"/>
    </location>
</feature>
<reference evidence="3 4" key="1">
    <citation type="submission" date="2023-02" db="EMBL/GenBank/DDBJ databases">
        <title>Oceanobacillus kimchii IFOP_LL358 isolated form Alexandrium catenella lab strain.</title>
        <authorList>
            <person name="Gajardo G."/>
            <person name="Ueki S."/>
            <person name="Maruyama F."/>
        </authorList>
    </citation>
    <scope>NUCLEOTIDE SEQUENCE [LARGE SCALE GENOMIC DNA]</scope>
    <source>
        <strain evidence="3 4">IFOP_LL358</strain>
    </source>
</reference>
<keyword evidence="1" id="KW-0472">Membrane</keyword>
<dbReference type="PANTHER" id="PTHR36834:SF2">
    <property type="entry name" value="MEMBRANE PROTEIN"/>
    <property type="match status" value="1"/>
</dbReference>
<evidence type="ECO:0000313" key="4">
    <source>
        <dbReference type="Proteomes" id="UP001275436"/>
    </source>
</evidence>